<reference evidence="1 2" key="1">
    <citation type="submission" date="2024-08" db="EMBL/GenBank/DDBJ databases">
        <title>Pantoea ronii - a newly identified human opportunistic pathogen.</title>
        <authorList>
            <person name="Keidar-Friedman D."/>
            <person name="Sorek N."/>
            <person name="Leshin-Carmel D."/>
            <person name="Tsur A."/>
            <person name="Amsalem M."/>
            <person name="Tolkach D."/>
            <person name="Brosh-Nissimov T."/>
        </authorList>
    </citation>
    <scope>NUCLEOTIDE SEQUENCE [LARGE SCALE GENOMIC DNA]</scope>
    <source>
        <strain evidence="1 2">AA23256</strain>
    </source>
</reference>
<dbReference type="Proteomes" id="UP001611251">
    <property type="component" value="Unassembled WGS sequence"/>
</dbReference>
<organism evidence="1 2">
    <name type="scientific">Pantoea osteomyelitidis</name>
    <dbReference type="NCBI Taxonomy" id="3230026"/>
    <lineage>
        <taxon>Bacteria</taxon>
        <taxon>Pseudomonadati</taxon>
        <taxon>Pseudomonadota</taxon>
        <taxon>Gammaproteobacteria</taxon>
        <taxon>Enterobacterales</taxon>
        <taxon>Erwiniaceae</taxon>
        <taxon>Pantoea</taxon>
    </lineage>
</organism>
<protein>
    <submittedName>
        <fullName evidence="1">Uncharacterized protein</fullName>
    </submittedName>
</protein>
<proteinExistence type="predicted"/>
<accession>A0ABW7PVW0</accession>
<evidence type="ECO:0000313" key="1">
    <source>
        <dbReference type="EMBL" id="MFH8134448.1"/>
    </source>
</evidence>
<name>A0ABW7PVW0_9GAMM</name>
<dbReference type="RefSeq" id="WP_397214258.1">
    <property type="nucleotide sequence ID" value="NZ_JBGFSN010000004.1"/>
</dbReference>
<comment type="caution">
    <text evidence="1">The sequence shown here is derived from an EMBL/GenBank/DDBJ whole genome shotgun (WGS) entry which is preliminary data.</text>
</comment>
<gene>
    <name evidence="1" type="ORF">ABU178_09745</name>
</gene>
<sequence length="66" mass="7307">MALTVDKQQSREGETLYTARCLEKSYHFEITGRGGSAAEAEQDFLAKIAELRTRLDEVSQISQASA</sequence>
<dbReference type="EMBL" id="JBGFSN010000004">
    <property type="protein sequence ID" value="MFH8134448.1"/>
    <property type="molecule type" value="Genomic_DNA"/>
</dbReference>
<keyword evidence="2" id="KW-1185">Reference proteome</keyword>
<evidence type="ECO:0000313" key="2">
    <source>
        <dbReference type="Proteomes" id="UP001611251"/>
    </source>
</evidence>